<reference evidence="2" key="1">
    <citation type="submission" date="2020-07" db="EMBL/GenBank/DDBJ databases">
        <authorList>
            <person name="Tarantini F.S."/>
            <person name="Hong K.W."/>
            <person name="Chan K.G."/>
        </authorList>
    </citation>
    <scope>NUCLEOTIDE SEQUENCE</scope>
    <source>
        <strain evidence="2">32-07</strain>
    </source>
</reference>
<dbReference type="EMBL" id="CP059572">
    <property type="protein sequence ID" value="QXJ20947.1"/>
    <property type="molecule type" value="Genomic_DNA"/>
</dbReference>
<evidence type="ECO:0000313" key="2">
    <source>
        <dbReference type="EMBL" id="QXJ20947.1"/>
    </source>
</evidence>
<accession>A0ABX8QT60</accession>
<keyword evidence="1" id="KW-0472">Membrane</keyword>
<dbReference type="RefSeq" id="WP_231334062.1">
    <property type="nucleotide sequence ID" value="NZ_CP059572.1"/>
</dbReference>
<dbReference type="Proteomes" id="UP001049518">
    <property type="component" value="Chromosome"/>
</dbReference>
<gene>
    <name evidence="2" type="ORF">AGRA3207_001748</name>
</gene>
<protein>
    <submittedName>
        <fullName evidence="2">Uncharacterized protein</fullName>
    </submittedName>
</protein>
<feature type="transmembrane region" description="Helical" evidence="1">
    <location>
        <begin position="6"/>
        <end position="26"/>
    </location>
</feature>
<name>A0ABX8QT60_9ACTN</name>
<evidence type="ECO:0000313" key="3">
    <source>
        <dbReference type="Proteomes" id="UP001049518"/>
    </source>
</evidence>
<keyword evidence="1" id="KW-1133">Transmembrane helix</keyword>
<organism evidence="2 3">
    <name type="scientific">Actinomadura graeca</name>
    <dbReference type="NCBI Taxonomy" id="2750812"/>
    <lineage>
        <taxon>Bacteria</taxon>
        <taxon>Bacillati</taxon>
        <taxon>Actinomycetota</taxon>
        <taxon>Actinomycetes</taxon>
        <taxon>Streptosporangiales</taxon>
        <taxon>Thermomonosporaceae</taxon>
        <taxon>Actinomadura</taxon>
    </lineage>
</organism>
<sequence>MGVEAGALAVAIIGAAIAVVAAFFSYQQAAASKDSAGSAGESATAASDQAVSAKEQAEIASKQYDLAEKIRKEQNDPYVIVDIRESPFARNFLYLVIENIGTTIARNVHIEFDPPLESSREEALGDAIHGRIRDARIFTNGIPMLPPHRRMEFLLDFGPDRFEQGLDIFYRVRVTADGPEGPAETMQYEIDLGTLYGPRFHRPKTLHEAVESLQSIQKSLLKIETALKNSRES</sequence>
<keyword evidence="3" id="KW-1185">Reference proteome</keyword>
<evidence type="ECO:0000256" key="1">
    <source>
        <dbReference type="SAM" id="Phobius"/>
    </source>
</evidence>
<keyword evidence="1" id="KW-0812">Transmembrane</keyword>
<proteinExistence type="predicted"/>